<dbReference type="InterPro" id="IPR014710">
    <property type="entry name" value="RmlC-like_jellyroll"/>
</dbReference>
<feature type="domain" description="Cyclic nucleotide-binding" evidence="2">
    <location>
        <begin position="101"/>
        <end position="198"/>
    </location>
</feature>
<dbReference type="InterPro" id="IPR058058">
    <property type="entry name" value="CBU_0592-like"/>
</dbReference>
<name>A0ABT2ZI10_9RHOB</name>
<comment type="caution">
    <text evidence="3">The sequence shown here is derived from an EMBL/GenBank/DDBJ whole genome shotgun (WGS) entry which is preliminary data.</text>
</comment>
<feature type="transmembrane region" description="Helical" evidence="1">
    <location>
        <begin position="40"/>
        <end position="59"/>
    </location>
</feature>
<feature type="transmembrane region" description="Helical" evidence="1">
    <location>
        <begin position="65"/>
        <end position="85"/>
    </location>
</feature>
<dbReference type="CDD" id="cd00038">
    <property type="entry name" value="CAP_ED"/>
    <property type="match status" value="1"/>
</dbReference>
<keyword evidence="1" id="KW-1133">Transmembrane helix</keyword>
<protein>
    <submittedName>
        <fullName evidence="3">Cyclic nucleotide-binding domain-containing protein</fullName>
    </submittedName>
</protein>
<evidence type="ECO:0000259" key="2">
    <source>
        <dbReference type="PROSITE" id="PS50042"/>
    </source>
</evidence>
<organism evidence="3 4">
    <name type="scientific">Albidovulum litorale</name>
    <dbReference type="NCBI Taxonomy" id="2984134"/>
    <lineage>
        <taxon>Bacteria</taxon>
        <taxon>Pseudomonadati</taxon>
        <taxon>Pseudomonadota</taxon>
        <taxon>Alphaproteobacteria</taxon>
        <taxon>Rhodobacterales</taxon>
        <taxon>Paracoccaceae</taxon>
        <taxon>Albidovulum</taxon>
    </lineage>
</organism>
<dbReference type="RefSeq" id="WP_263737886.1">
    <property type="nucleotide sequence ID" value="NZ_JAOWKZ010000001.1"/>
</dbReference>
<evidence type="ECO:0000313" key="3">
    <source>
        <dbReference type="EMBL" id="MCV2870678.1"/>
    </source>
</evidence>
<dbReference type="Gene3D" id="2.60.120.10">
    <property type="entry name" value="Jelly Rolls"/>
    <property type="match status" value="1"/>
</dbReference>
<dbReference type="Pfam" id="PF00027">
    <property type="entry name" value="cNMP_binding"/>
    <property type="match status" value="1"/>
</dbReference>
<dbReference type="SUPFAM" id="SSF51206">
    <property type="entry name" value="cAMP-binding domain-like"/>
    <property type="match status" value="1"/>
</dbReference>
<feature type="transmembrane region" description="Helical" evidence="1">
    <location>
        <begin position="6"/>
        <end position="28"/>
    </location>
</feature>
<proteinExistence type="predicted"/>
<dbReference type="InterPro" id="IPR018490">
    <property type="entry name" value="cNMP-bd_dom_sf"/>
</dbReference>
<accession>A0ABT2ZI10</accession>
<gene>
    <name evidence="3" type="ORF">OEZ71_00040</name>
</gene>
<dbReference type="PROSITE" id="PS50042">
    <property type="entry name" value="CNMP_BINDING_3"/>
    <property type="match status" value="1"/>
</dbReference>
<dbReference type="InterPro" id="IPR000595">
    <property type="entry name" value="cNMP-bd_dom"/>
</dbReference>
<keyword evidence="1" id="KW-0812">Transmembrane</keyword>
<keyword evidence="4" id="KW-1185">Reference proteome</keyword>
<dbReference type="Pfam" id="PF26604">
    <property type="entry name" value="CBU_0592"/>
    <property type="match status" value="1"/>
</dbReference>
<keyword evidence="1" id="KW-0472">Membrane</keyword>
<evidence type="ECO:0000256" key="1">
    <source>
        <dbReference type="SAM" id="Phobius"/>
    </source>
</evidence>
<dbReference type="Proteomes" id="UP001652564">
    <property type="component" value="Unassembled WGS sequence"/>
</dbReference>
<reference evidence="3 4" key="1">
    <citation type="submission" date="2022-10" db="EMBL/GenBank/DDBJ databases">
        <title>Defluviimonas sp. nov., isolated from ocean surface sediments.</title>
        <authorList>
            <person name="He W."/>
            <person name="Wang L."/>
            <person name="Zhang D.-F."/>
        </authorList>
    </citation>
    <scope>NUCLEOTIDE SEQUENCE [LARGE SCALE GENOMIC DNA]</scope>
    <source>
        <strain evidence="3 4">WL0050</strain>
    </source>
</reference>
<evidence type="ECO:0000313" key="4">
    <source>
        <dbReference type="Proteomes" id="UP001652564"/>
    </source>
</evidence>
<dbReference type="EMBL" id="JAOWKZ010000001">
    <property type="protein sequence ID" value="MCV2870678.1"/>
    <property type="molecule type" value="Genomic_DNA"/>
</dbReference>
<sequence>MNYAVWDGFFEVCGFLGVALYLGAYAGLQFGLLRGSRYPYTVLNLSAAVLVLISLIASFNLWSAIIQISWIIISIVGLTRTYLLWRKTRFNNEEKELLTRKFPELSAMNARRFLDTGTWRDVGAGHVLATEGKVIGKLYYLATGKANASINGHLIGNCANGEFVGEVTCFTGAPASATLTTVGPSRVFEADAEKLRALAAAEAELGLCMQQCLMRDTSAKLVAANANITSLREAAIV</sequence>
<dbReference type="NCBIfam" id="NF047864">
    <property type="entry name" value="CBU_0592_membra"/>
    <property type="match status" value="1"/>
</dbReference>